<dbReference type="Gene3D" id="1.10.8.60">
    <property type="match status" value="1"/>
</dbReference>
<dbReference type="GO" id="GO:0005524">
    <property type="term" value="F:ATP binding"/>
    <property type="evidence" value="ECO:0007669"/>
    <property type="project" value="UniProtKB-KW"/>
</dbReference>
<evidence type="ECO:0000256" key="3">
    <source>
        <dbReference type="ARBA" id="ARBA00022840"/>
    </source>
</evidence>
<dbReference type="PROSITE" id="PS50045">
    <property type="entry name" value="SIGMA54_INTERACT_4"/>
    <property type="match status" value="1"/>
</dbReference>
<dbReference type="RefSeq" id="WP_128745905.1">
    <property type="nucleotide sequence ID" value="NZ_CP035281.1"/>
</dbReference>
<evidence type="ECO:0000256" key="2">
    <source>
        <dbReference type="ARBA" id="ARBA00022741"/>
    </source>
</evidence>
<dbReference type="GO" id="GO:0043565">
    <property type="term" value="F:sequence-specific DNA binding"/>
    <property type="evidence" value="ECO:0007669"/>
    <property type="project" value="InterPro"/>
</dbReference>
<organism evidence="12 13">
    <name type="scientific">Aminipila luticellarii</name>
    <dbReference type="NCBI Taxonomy" id="2507160"/>
    <lineage>
        <taxon>Bacteria</taxon>
        <taxon>Bacillati</taxon>
        <taxon>Bacillota</taxon>
        <taxon>Clostridia</taxon>
        <taxon>Peptostreptococcales</taxon>
        <taxon>Anaerovoracaceae</taxon>
        <taxon>Aminipila</taxon>
    </lineage>
</organism>
<dbReference type="InterPro" id="IPR025944">
    <property type="entry name" value="Sigma_54_int_dom_CS"/>
</dbReference>
<dbReference type="InterPro" id="IPR027417">
    <property type="entry name" value="P-loop_NTPase"/>
</dbReference>
<dbReference type="Pfam" id="PF00072">
    <property type="entry name" value="Response_reg"/>
    <property type="match status" value="1"/>
</dbReference>
<keyword evidence="2" id="KW-0547">Nucleotide-binding</keyword>
<dbReference type="PRINTS" id="PR01590">
    <property type="entry name" value="HTHFIS"/>
</dbReference>
<keyword evidence="6" id="KW-0010">Activator</keyword>
<dbReference type="InterPro" id="IPR002197">
    <property type="entry name" value="HTH_Fis"/>
</dbReference>
<dbReference type="InterPro" id="IPR002078">
    <property type="entry name" value="Sigma_54_int"/>
</dbReference>
<dbReference type="PROSITE" id="PS50110">
    <property type="entry name" value="RESPONSE_REGULATORY"/>
    <property type="match status" value="1"/>
</dbReference>
<dbReference type="SMART" id="SM00382">
    <property type="entry name" value="AAA"/>
    <property type="match status" value="1"/>
</dbReference>
<keyword evidence="4" id="KW-0805">Transcription regulation</keyword>
<dbReference type="SUPFAM" id="SSF46689">
    <property type="entry name" value="Homeodomain-like"/>
    <property type="match status" value="1"/>
</dbReference>
<dbReference type="OrthoDB" id="9803970at2"/>
<dbReference type="GO" id="GO:0006355">
    <property type="term" value="P:regulation of DNA-templated transcription"/>
    <property type="evidence" value="ECO:0007669"/>
    <property type="project" value="InterPro"/>
</dbReference>
<dbReference type="Gene3D" id="1.10.10.60">
    <property type="entry name" value="Homeodomain-like"/>
    <property type="match status" value="1"/>
</dbReference>
<accession>A0A410PWG2</accession>
<dbReference type="InterPro" id="IPR001789">
    <property type="entry name" value="Sig_transdc_resp-reg_receiver"/>
</dbReference>
<evidence type="ECO:0000259" key="10">
    <source>
        <dbReference type="PROSITE" id="PS50045"/>
    </source>
</evidence>
<evidence type="ECO:0000256" key="9">
    <source>
        <dbReference type="PROSITE-ProRule" id="PRU00169"/>
    </source>
</evidence>
<dbReference type="Gene3D" id="3.40.50.300">
    <property type="entry name" value="P-loop containing nucleotide triphosphate hydrolases"/>
    <property type="match status" value="1"/>
</dbReference>
<dbReference type="Pfam" id="PF25601">
    <property type="entry name" value="AAA_lid_14"/>
    <property type="match status" value="1"/>
</dbReference>
<evidence type="ECO:0000256" key="4">
    <source>
        <dbReference type="ARBA" id="ARBA00023015"/>
    </source>
</evidence>
<evidence type="ECO:0000256" key="1">
    <source>
        <dbReference type="ARBA" id="ARBA00018672"/>
    </source>
</evidence>
<evidence type="ECO:0000256" key="6">
    <source>
        <dbReference type="ARBA" id="ARBA00023159"/>
    </source>
</evidence>
<sequence length="459" mass="51972">MGEFMDQLLVVDDDKDLLKVYEKIFKLNHFDVLTAWDGPDALELIKRKRIGVVVADIIMPKMNGIVLLERIKEINSAIQVIMLTAEGSVSGAVDAVKSGAFTYILKPADIDNLLLNIQKAFEIYRLSEQNSAFKDQMLEKAGMMQLVGQNYRIEEIRQKIDVFADSDAPVLITGESGTGKEIIASQIHYKSNRAEQVFIKVNCAALSENLLESELFGHEKGSFTGADKMHRGKFEVANQGTILLDEIGELSLGTQAKLLRVLQEREFERVGGNGTIRTNFRLITSTNKNLKEEVEKGRFRKDLYYRIHVLPIHLPPLRERKDDIPILANYFTRQISKETSKCISPLSPEIIQALERYSWPGNVRELRNIIERLVVMTSDSEIKWSNLPDELKQGSDSCAVRDDSLGVDVPLLDAKKAFEKQYIIKALSCNQGNVGKTAMKLQLARKNLYKKIKEYDIHL</sequence>
<evidence type="ECO:0000259" key="11">
    <source>
        <dbReference type="PROSITE" id="PS50110"/>
    </source>
</evidence>
<dbReference type="PANTHER" id="PTHR32071">
    <property type="entry name" value="TRANSCRIPTIONAL REGULATORY PROTEIN"/>
    <property type="match status" value="1"/>
</dbReference>
<evidence type="ECO:0000256" key="8">
    <source>
        <dbReference type="ARBA" id="ARBA00024867"/>
    </source>
</evidence>
<dbReference type="Pfam" id="PF00158">
    <property type="entry name" value="Sigma54_activat"/>
    <property type="match status" value="1"/>
</dbReference>
<dbReference type="InterPro" id="IPR011006">
    <property type="entry name" value="CheY-like_superfamily"/>
</dbReference>
<keyword evidence="3" id="KW-0067">ATP-binding</keyword>
<gene>
    <name evidence="12" type="ORF">EQM06_08525</name>
</gene>
<keyword evidence="9" id="KW-0597">Phosphoprotein</keyword>
<evidence type="ECO:0000313" key="12">
    <source>
        <dbReference type="EMBL" id="QAT43257.1"/>
    </source>
</evidence>
<dbReference type="FunFam" id="1.10.8.60:FF:000014">
    <property type="entry name" value="DNA-binding transcriptional regulator NtrC"/>
    <property type="match status" value="1"/>
</dbReference>
<dbReference type="Proteomes" id="UP000287601">
    <property type="component" value="Chromosome"/>
</dbReference>
<feature type="modified residue" description="4-aspartylphosphate" evidence="9">
    <location>
        <position position="56"/>
    </location>
</feature>
<keyword evidence="13" id="KW-1185">Reference proteome</keyword>
<name>A0A410PWG2_9FIRM</name>
<comment type="function">
    <text evidence="8">May play the central regulatory role in sporulation. It may be an element of the effector pathway responsible for the activation of sporulation genes in response to nutritional stress. Spo0A may act in concert with spo0H (a sigma factor) to control the expression of some genes that are critical to the sporulation process.</text>
</comment>
<dbReference type="AlphaFoldDB" id="A0A410PWG2"/>
<dbReference type="InterPro" id="IPR058031">
    <property type="entry name" value="AAA_lid_NorR"/>
</dbReference>
<dbReference type="PROSITE" id="PS00675">
    <property type="entry name" value="SIGMA54_INTERACT_1"/>
    <property type="match status" value="1"/>
</dbReference>
<feature type="domain" description="Response regulatory" evidence="11">
    <location>
        <begin position="7"/>
        <end position="121"/>
    </location>
</feature>
<proteinExistence type="predicted"/>
<dbReference type="PANTHER" id="PTHR32071:SF57">
    <property type="entry name" value="C4-DICARBOXYLATE TRANSPORT TRANSCRIPTIONAL REGULATORY PROTEIN DCTD"/>
    <property type="match status" value="1"/>
</dbReference>
<evidence type="ECO:0000256" key="7">
    <source>
        <dbReference type="ARBA" id="ARBA00023163"/>
    </source>
</evidence>
<feature type="domain" description="Sigma-54 factor interaction" evidence="10">
    <location>
        <begin position="146"/>
        <end position="375"/>
    </location>
</feature>
<evidence type="ECO:0000256" key="5">
    <source>
        <dbReference type="ARBA" id="ARBA00023125"/>
    </source>
</evidence>
<dbReference type="Gene3D" id="3.40.50.2300">
    <property type="match status" value="1"/>
</dbReference>
<dbReference type="EMBL" id="CP035281">
    <property type="protein sequence ID" value="QAT43257.1"/>
    <property type="molecule type" value="Genomic_DNA"/>
</dbReference>
<dbReference type="GO" id="GO:0000160">
    <property type="term" value="P:phosphorelay signal transduction system"/>
    <property type="evidence" value="ECO:0007669"/>
    <property type="project" value="InterPro"/>
</dbReference>
<keyword evidence="5" id="KW-0238">DNA-binding</keyword>
<dbReference type="CDD" id="cd00009">
    <property type="entry name" value="AAA"/>
    <property type="match status" value="1"/>
</dbReference>
<dbReference type="SUPFAM" id="SSF52172">
    <property type="entry name" value="CheY-like"/>
    <property type="match status" value="1"/>
</dbReference>
<protein>
    <recommendedName>
        <fullName evidence="1">Stage 0 sporulation protein A homolog</fullName>
    </recommendedName>
</protein>
<dbReference type="Pfam" id="PF02954">
    <property type="entry name" value="HTH_8"/>
    <property type="match status" value="1"/>
</dbReference>
<dbReference type="InterPro" id="IPR009057">
    <property type="entry name" value="Homeodomain-like_sf"/>
</dbReference>
<dbReference type="SUPFAM" id="SSF52540">
    <property type="entry name" value="P-loop containing nucleoside triphosphate hydrolases"/>
    <property type="match status" value="1"/>
</dbReference>
<dbReference type="InterPro" id="IPR003593">
    <property type="entry name" value="AAA+_ATPase"/>
</dbReference>
<dbReference type="FunFam" id="3.40.50.300:FF:000006">
    <property type="entry name" value="DNA-binding transcriptional regulator NtrC"/>
    <property type="match status" value="1"/>
</dbReference>
<dbReference type="InterPro" id="IPR025662">
    <property type="entry name" value="Sigma_54_int_dom_ATP-bd_1"/>
</dbReference>
<evidence type="ECO:0000313" key="13">
    <source>
        <dbReference type="Proteomes" id="UP000287601"/>
    </source>
</evidence>
<reference evidence="12 13" key="1">
    <citation type="submission" date="2019-01" db="EMBL/GenBank/DDBJ databases">
        <title>Draft genomes of a novel of Aminipila strains.</title>
        <authorList>
            <person name="Ma S."/>
        </authorList>
    </citation>
    <scope>NUCLEOTIDE SEQUENCE [LARGE SCALE GENOMIC DNA]</scope>
    <source>
        <strain evidence="13">JN-39</strain>
    </source>
</reference>
<dbReference type="PROSITE" id="PS00688">
    <property type="entry name" value="SIGMA54_INTERACT_3"/>
    <property type="match status" value="1"/>
</dbReference>
<dbReference type="KEGG" id="amij:EQM06_08525"/>
<keyword evidence="7" id="KW-0804">Transcription</keyword>
<dbReference type="SMART" id="SM00448">
    <property type="entry name" value="REC"/>
    <property type="match status" value="1"/>
</dbReference>